<dbReference type="Gene3D" id="3.40.50.300">
    <property type="entry name" value="P-loop containing nucleotide triphosphate hydrolases"/>
    <property type="match status" value="1"/>
</dbReference>
<dbReference type="PANTHER" id="PTHR43582">
    <property type="entry name" value="LINEARMYCIN RESISTANCE ATP-BINDING PROTEIN LNRL"/>
    <property type="match status" value="1"/>
</dbReference>
<evidence type="ECO:0000313" key="4">
    <source>
        <dbReference type="EMBL" id="SEQ61142.1"/>
    </source>
</evidence>
<name>A0A1H9HFV6_9LACT</name>
<sequence length="235" mass="26208">MIRLTNVSKSYGKKLALSNFSYEFKDQKGYGILGINGAGKSTLIGCITNNLSYVGTIEYLGLTKYDIGYVPQELAIYPELSVLDNLMFFAAIHKMDQASAKKKALELIERTGLQDKTNDLAKNLSGGMKRKLNLITGLIHGPKYLICDEVCVGIDPISRRDILEYIKELQDEGLVVIYTSHYLDEIEFLCDKIIFVNEGHLLLEGSTAEISKEIVGKEDAGLSEIFEKLLRKDGE</sequence>
<dbReference type="PROSITE" id="PS50893">
    <property type="entry name" value="ABC_TRANSPORTER_2"/>
    <property type="match status" value="1"/>
</dbReference>
<evidence type="ECO:0000259" key="3">
    <source>
        <dbReference type="PROSITE" id="PS50893"/>
    </source>
</evidence>
<proteinExistence type="predicted"/>
<accession>A0A1H9HFV6</accession>
<keyword evidence="5" id="KW-1185">Reference proteome</keyword>
<dbReference type="OrthoDB" id="9804819at2"/>
<gene>
    <name evidence="4" type="ORF">SAMN05421767_10289</name>
</gene>
<keyword evidence="1" id="KW-0547">Nucleotide-binding</keyword>
<dbReference type="RefSeq" id="WP_089745722.1">
    <property type="nucleotide sequence ID" value="NZ_FOGF01000002.1"/>
</dbReference>
<dbReference type="InterPro" id="IPR017871">
    <property type="entry name" value="ABC_transporter-like_CS"/>
</dbReference>
<dbReference type="InterPro" id="IPR003593">
    <property type="entry name" value="AAA+_ATPase"/>
</dbReference>
<dbReference type="PANTHER" id="PTHR43582:SF2">
    <property type="entry name" value="LINEARMYCIN RESISTANCE ATP-BINDING PROTEIN LNRL"/>
    <property type="match status" value="1"/>
</dbReference>
<feature type="domain" description="ABC transporter" evidence="3">
    <location>
        <begin position="2"/>
        <end position="223"/>
    </location>
</feature>
<evidence type="ECO:0000313" key="5">
    <source>
        <dbReference type="Proteomes" id="UP000198556"/>
    </source>
</evidence>
<dbReference type="Proteomes" id="UP000198556">
    <property type="component" value="Unassembled WGS sequence"/>
</dbReference>
<evidence type="ECO:0000256" key="2">
    <source>
        <dbReference type="ARBA" id="ARBA00022840"/>
    </source>
</evidence>
<dbReference type="InterPro" id="IPR027417">
    <property type="entry name" value="P-loop_NTPase"/>
</dbReference>
<dbReference type="InterPro" id="IPR003439">
    <property type="entry name" value="ABC_transporter-like_ATP-bd"/>
</dbReference>
<evidence type="ECO:0000256" key="1">
    <source>
        <dbReference type="ARBA" id="ARBA00022741"/>
    </source>
</evidence>
<dbReference type="SUPFAM" id="SSF52540">
    <property type="entry name" value="P-loop containing nucleoside triphosphate hydrolases"/>
    <property type="match status" value="1"/>
</dbReference>
<dbReference type="EMBL" id="FOGF01000002">
    <property type="protein sequence ID" value="SEQ61142.1"/>
    <property type="molecule type" value="Genomic_DNA"/>
</dbReference>
<dbReference type="PROSITE" id="PS00211">
    <property type="entry name" value="ABC_TRANSPORTER_1"/>
    <property type="match status" value="1"/>
</dbReference>
<keyword evidence="2 4" id="KW-0067">ATP-binding</keyword>
<reference evidence="4 5" key="1">
    <citation type="submission" date="2016-10" db="EMBL/GenBank/DDBJ databases">
        <authorList>
            <person name="de Groot N.N."/>
        </authorList>
    </citation>
    <scope>NUCLEOTIDE SEQUENCE [LARGE SCALE GENOMIC DNA]</scope>
    <source>
        <strain evidence="4 5">DSM 15827</strain>
    </source>
</reference>
<protein>
    <submittedName>
        <fullName evidence="4">ABC-2 type transport system ATP-binding protein</fullName>
    </submittedName>
</protein>
<dbReference type="SMART" id="SM00382">
    <property type="entry name" value="AAA"/>
    <property type="match status" value="1"/>
</dbReference>
<organism evidence="4 5">
    <name type="scientific">Granulicatella balaenopterae</name>
    <dbReference type="NCBI Taxonomy" id="137733"/>
    <lineage>
        <taxon>Bacteria</taxon>
        <taxon>Bacillati</taxon>
        <taxon>Bacillota</taxon>
        <taxon>Bacilli</taxon>
        <taxon>Lactobacillales</taxon>
        <taxon>Carnobacteriaceae</taxon>
        <taxon>Granulicatella</taxon>
    </lineage>
</organism>
<dbReference type="GO" id="GO:0016887">
    <property type="term" value="F:ATP hydrolysis activity"/>
    <property type="evidence" value="ECO:0007669"/>
    <property type="project" value="InterPro"/>
</dbReference>
<dbReference type="AlphaFoldDB" id="A0A1H9HFV6"/>
<dbReference type="GO" id="GO:0005524">
    <property type="term" value="F:ATP binding"/>
    <property type="evidence" value="ECO:0007669"/>
    <property type="project" value="UniProtKB-KW"/>
</dbReference>
<dbReference type="Pfam" id="PF00005">
    <property type="entry name" value="ABC_tran"/>
    <property type="match status" value="1"/>
</dbReference>
<dbReference type="STRING" id="137733.SAMN05421767_10289"/>